<keyword evidence="6" id="KW-1185">Reference proteome</keyword>
<sequence length="544" mass="62354">MSVKPFINTKILIVEEQPLALSHMKRSLEQLDFRNLKFAEHAQAAIEHCRIEKFDLVICSFDLTKRQDGYQLYEELKSKRLVRNATSFIFVSAETGGELVHSVIELQPDDFLVKPFTIKELKGRIERVLKRKRSLKKIYTFIDDGNDSKAVKLIDIELDKRGHAYSPILLKLKGEALLRLNRVKDAKNFYKSALNLQKFTWAKIGLIEALIANNEDALAQRMLKTMLERSETRLIALDLLGKLEIKLSQFETAQGFLSEASKIAPRNIDRQKSLSRIALINHDYERSYHAQKDIAQYAKHSIHDSPEVYLNAVRAGIDFALSTDKTEQVNRITRQTQQYLGELKKQFPNADNQAQIDVLNARIHYLKDESRNARKLIEQLEDEPSIRSLDASLDKAKAYHELGFHHKAQELFTQIVAHCERHDNVSDPITMHYIQQQQSERRDITMGPKELNNHAVNQFNRGHLDMALEAFSQAFRIMPKNASIGLNLLQCLLDNTGKHGQTFNSTLAKKCVSALNQSTTLEPEQITRLDKLMAQLNEMGLSVD</sequence>
<evidence type="ECO:0000313" key="6">
    <source>
        <dbReference type="Proteomes" id="UP000307164"/>
    </source>
</evidence>
<dbReference type="GO" id="GO:0000160">
    <property type="term" value="P:phosphorelay signal transduction system"/>
    <property type="evidence" value="ECO:0007669"/>
    <property type="project" value="InterPro"/>
</dbReference>
<accession>A0A5S3V8F6</accession>
<comment type="caution">
    <text evidence="4">The sequence shown here is derived from an EMBL/GenBank/DDBJ whole genome shotgun (WGS) entry which is preliminary data.</text>
</comment>
<evidence type="ECO:0000256" key="2">
    <source>
        <dbReference type="PROSITE-ProRule" id="PRU00339"/>
    </source>
</evidence>
<dbReference type="Gene3D" id="1.25.40.10">
    <property type="entry name" value="Tetratricopeptide repeat domain"/>
    <property type="match status" value="2"/>
</dbReference>
<dbReference type="InterPro" id="IPR001789">
    <property type="entry name" value="Sig_transdc_resp-reg_receiver"/>
</dbReference>
<dbReference type="InterPro" id="IPR019734">
    <property type="entry name" value="TPR_rpt"/>
</dbReference>
<evidence type="ECO:0000313" key="7">
    <source>
        <dbReference type="Proteomes" id="UP000307217"/>
    </source>
</evidence>
<feature type="domain" description="Response regulatory" evidence="3">
    <location>
        <begin position="10"/>
        <end position="129"/>
    </location>
</feature>
<evidence type="ECO:0000256" key="1">
    <source>
        <dbReference type="PROSITE-ProRule" id="PRU00169"/>
    </source>
</evidence>
<dbReference type="AlphaFoldDB" id="A0A5S3V8F6"/>
<organism evidence="4 7">
    <name type="scientific">Pseudoalteromonas aurantia</name>
    <dbReference type="NCBI Taxonomy" id="43654"/>
    <lineage>
        <taxon>Bacteria</taxon>
        <taxon>Pseudomonadati</taxon>
        <taxon>Pseudomonadota</taxon>
        <taxon>Gammaproteobacteria</taxon>
        <taxon>Alteromonadales</taxon>
        <taxon>Pseudoalteromonadaceae</taxon>
        <taxon>Pseudoalteromonas</taxon>
    </lineage>
</organism>
<keyword evidence="2" id="KW-0802">TPR repeat</keyword>
<reference evidence="4" key="3">
    <citation type="submission" date="2019-09" db="EMBL/GenBank/DDBJ databases">
        <title>Co-occurence of chitin degradation, pigmentation and bioactivity in marine Pseudoalteromonas.</title>
        <authorList>
            <person name="Sonnenschein E.C."/>
            <person name="Bech P.K."/>
        </authorList>
    </citation>
    <scope>NUCLEOTIDE SEQUENCE</scope>
    <source>
        <strain evidence="4">S3790</strain>
        <strain evidence="5">S3895</strain>
    </source>
</reference>
<gene>
    <name evidence="4" type="ORF">CWC19_11180</name>
    <name evidence="5" type="ORF">CWC20_15795</name>
</gene>
<dbReference type="SMART" id="SM00028">
    <property type="entry name" value="TPR"/>
    <property type="match status" value="4"/>
</dbReference>
<name>A0A5S3V8F6_9GAMM</name>
<dbReference type="PROSITE" id="PS50005">
    <property type="entry name" value="TPR"/>
    <property type="match status" value="1"/>
</dbReference>
<dbReference type="PROSITE" id="PS50110">
    <property type="entry name" value="RESPONSE_REGULATORY"/>
    <property type="match status" value="1"/>
</dbReference>
<dbReference type="InterPro" id="IPR011006">
    <property type="entry name" value="CheY-like_superfamily"/>
</dbReference>
<dbReference type="InterPro" id="IPR011990">
    <property type="entry name" value="TPR-like_helical_dom_sf"/>
</dbReference>
<dbReference type="SMART" id="SM00448">
    <property type="entry name" value="REC"/>
    <property type="match status" value="1"/>
</dbReference>
<evidence type="ECO:0000313" key="5">
    <source>
        <dbReference type="EMBL" id="TMO72285.1"/>
    </source>
</evidence>
<evidence type="ECO:0000259" key="3">
    <source>
        <dbReference type="PROSITE" id="PS50110"/>
    </source>
</evidence>
<dbReference type="CDD" id="cd17589">
    <property type="entry name" value="REC_TPR"/>
    <property type="match status" value="1"/>
</dbReference>
<comment type="caution">
    <text evidence="1">Lacks conserved residue(s) required for the propagation of feature annotation.</text>
</comment>
<dbReference type="EMBL" id="PNBW01000082">
    <property type="protein sequence ID" value="TMO72285.1"/>
    <property type="molecule type" value="Genomic_DNA"/>
</dbReference>
<dbReference type="OrthoDB" id="7298659at2"/>
<dbReference type="PANTHER" id="PTHR43228:SF1">
    <property type="entry name" value="TWO-COMPONENT RESPONSE REGULATOR ARR22"/>
    <property type="match status" value="1"/>
</dbReference>
<dbReference type="Pfam" id="PF00072">
    <property type="entry name" value="Response_reg"/>
    <property type="match status" value="1"/>
</dbReference>
<feature type="repeat" description="TPR" evidence="2">
    <location>
        <begin position="448"/>
        <end position="481"/>
    </location>
</feature>
<dbReference type="SUPFAM" id="SSF52172">
    <property type="entry name" value="CheY-like"/>
    <property type="match status" value="1"/>
</dbReference>
<dbReference type="SUPFAM" id="SSF48452">
    <property type="entry name" value="TPR-like"/>
    <property type="match status" value="2"/>
</dbReference>
<dbReference type="RefSeq" id="WP_138591951.1">
    <property type="nucleotide sequence ID" value="NZ_PNBW01000082.1"/>
</dbReference>
<protein>
    <recommendedName>
        <fullName evidence="3">Response regulatory domain-containing protein</fullName>
    </recommendedName>
</protein>
<dbReference type="InterPro" id="IPR052048">
    <property type="entry name" value="ST_Response_Regulator"/>
</dbReference>
<reference evidence="4 7" key="1">
    <citation type="submission" date="2018-01" db="EMBL/GenBank/DDBJ databases">
        <authorList>
            <person name="Paulsen S."/>
            <person name="Gram L.K."/>
        </authorList>
    </citation>
    <scope>NUCLEOTIDE SEQUENCE [LARGE SCALE GENOMIC DNA]</scope>
    <source>
        <strain evidence="4 7">S3790</strain>
        <strain evidence="5">S3895</strain>
    </source>
</reference>
<dbReference type="PANTHER" id="PTHR43228">
    <property type="entry name" value="TWO-COMPONENT RESPONSE REGULATOR"/>
    <property type="match status" value="1"/>
</dbReference>
<dbReference type="Gene3D" id="3.40.50.2300">
    <property type="match status" value="1"/>
</dbReference>
<dbReference type="EMBL" id="PNBX01000044">
    <property type="protein sequence ID" value="TMO68151.1"/>
    <property type="molecule type" value="Genomic_DNA"/>
</dbReference>
<evidence type="ECO:0000313" key="4">
    <source>
        <dbReference type="EMBL" id="TMO68151.1"/>
    </source>
</evidence>
<dbReference type="Proteomes" id="UP000307217">
    <property type="component" value="Unassembled WGS sequence"/>
</dbReference>
<proteinExistence type="predicted"/>
<reference evidence="6 7" key="2">
    <citation type="submission" date="2019-06" db="EMBL/GenBank/DDBJ databases">
        <title>Co-occurence of chitin degradation, pigmentation and bioactivity in marine Pseudoalteromonas.</title>
        <authorList>
            <person name="Sonnenschein E.C."/>
            <person name="Bech P.K."/>
        </authorList>
    </citation>
    <scope>NUCLEOTIDE SEQUENCE [LARGE SCALE GENOMIC DNA]</scope>
    <source>
        <strain evidence="7">S3790</strain>
        <strain evidence="6">S3895</strain>
    </source>
</reference>
<dbReference type="Proteomes" id="UP000307164">
    <property type="component" value="Unassembled WGS sequence"/>
</dbReference>